<keyword evidence="3 10" id="KW-0328">Glycosyltransferase</keyword>
<keyword evidence="4 10" id="KW-0808">Transferase</keyword>
<evidence type="ECO:0000256" key="6">
    <source>
        <dbReference type="ARBA" id="ARBA00022989"/>
    </source>
</evidence>
<evidence type="ECO:0000313" key="11">
    <source>
        <dbReference type="Proteomes" id="UP001165584"/>
    </source>
</evidence>
<evidence type="ECO:0000313" key="10">
    <source>
        <dbReference type="EMBL" id="MCS5716602.1"/>
    </source>
</evidence>
<proteinExistence type="predicted"/>
<evidence type="ECO:0000256" key="5">
    <source>
        <dbReference type="ARBA" id="ARBA00022692"/>
    </source>
</evidence>
<dbReference type="Proteomes" id="UP001165584">
    <property type="component" value="Unassembled WGS sequence"/>
</dbReference>
<evidence type="ECO:0000256" key="8">
    <source>
        <dbReference type="SAM" id="Phobius"/>
    </source>
</evidence>
<feature type="transmembrane region" description="Helical" evidence="8">
    <location>
        <begin position="214"/>
        <end position="235"/>
    </location>
</feature>
<dbReference type="RefSeq" id="WP_259503822.1">
    <property type="nucleotide sequence ID" value="NZ_JANLCM010000001.1"/>
</dbReference>
<feature type="transmembrane region" description="Helical" evidence="8">
    <location>
        <begin position="336"/>
        <end position="354"/>
    </location>
</feature>
<reference evidence="10" key="1">
    <citation type="submission" date="2022-08" db="EMBL/GenBank/DDBJ databases">
        <authorList>
            <person name="Deng Y."/>
            <person name="Han X.-F."/>
            <person name="Zhang Y.-Q."/>
        </authorList>
    </citation>
    <scope>NUCLEOTIDE SEQUENCE</scope>
    <source>
        <strain evidence="10">CPCC 205763</strain>
    </source>
</reference>
<keyword evidence="5 8" id="KW-0812">Transmembrane</keyword>
<accession>A0ABT2GK53</accession>
<dbReference type="PANTHER" id="PTHR33908">
    <property type="entry name" value="MANNOSYLTRANSFERASE YKCB-RELATED"/>
    <property type="match status" value="1"/>
</dbReference>
<comment type="caution">
    <text evidence="10">The sequence shown here is derived from an EMBL/GenBank/DDBJ whole genome shotgun (WGS) entry which is preliminary data.</text>
</comment>
<evidence type="ECO:0000256" key="1">
    <source>
        <dbReference type="ARBA" id="ARBA00004651"/>
    </source>
</evidence>
<keyword evidence="2" id="KW-1003">Cell membrane</keyword>
<name>A0ABT2GK53_9MICO</name>
<keyword evidence="6 8" id="KW-1133">Transmembrane helix</keyword>
<feature type="transmembrane region" description="Helical" evidence="8">
    <location>
        <begin position="142"/>
        <end position="163"/>
    </location>
</feature>
<dbReference type="GO" id="GO:0016757">
    <property type="term" value="F:glycosyltransferase activity"/>
    <property type="evidence" value="ECO:0007669"/>
    <property type="project" value="UniProtKB-KW"/>
</dbReference>
<evidence type="ECO:0000256" key="2">
    <source>
        <dbReference type="ARBA" id="ARBA00022475"/>
    </source>
</evidence>
<dbReference type="EC" id="2.4.-.-" evidence="10"/>
<feature type="transmembrane region" description="Helical" evidence="8">
    <location>
        <begin position="89"/>
        <end position="108"/>
    </location>
</feature>
<protein>
    <submittedName>
        <fullName evidence="10">Glycosyltransferase family 39 protein</fullName>
        <ecNumber evidence="10">2.4.-.-</ecNumber>
    </submittedName>
</protein>
<dbReference type="InterPro" id="IPR050297">
    <property type="entry name" value="LipidA_mod_glycosyltrf_83"/>
</dbReference>
<keyword evidence="11" id="KW-1185">Reference proteome</keyword>
<feature type="transmembrane region" description="Helical" evidence="8">
    <location>
        <begin position="169"/>
        <end position="202"/>
    </location>
</feature>
<evidence type="ECO:0000259" key="9">
    <source>
        <dbReference type="Pfam" id="PF13231"/>
    </source>
</evidence>
<feature type="transmembrane region" description="Helical" evidence="8">
    <location>
        <begin position="366"/>
        <end position="387"/>
    </location>
</feature>
<evidence type="ECO:0000256" key="7">
    <source>
        <dbReference type="ARBA" id="ARBA00023136"/>
    </source>
</evidence>
<sequence length="480" mass="52395">MTSEIAAARMRLPRRSAIVQWVSFGVVFLWGLYLTFWNLGAANFNADEPIYLDAGWAYVHGDVSLNREHPPTAKYLIGFAQLLFGQGALSGRIAIGLCVVAGALILYFWMRREIGWVGALTVSGLWLVLPRGVVSGVRIDRFALLEPVMVFFAIAAFAAAWLWFRKRSWVWLIVSAALMALSVTSKISSIVLVPAILLLPLLDRGVAMRRRIRNTVLGGVLFGAVFAVVFVLLYLPMGIRSALTYMAEFQATHDAQGHLVLVAGVPELFPPWWANLLFTVDGMGVAAVIVLAAGALASLWARRVELVVYLGVGVLLLWIFYLVVSKVALPHYYYSWVWLFCALAGIGIAGLLSPKRRAGATIATRVLAVALLLLAVVSGAYSSVMIWNERAAGLALVEPALEELGLDDGDILVSGMADWEYLPYLDDRQTTDAADPDVVAVVTKDSVRFPPDPTVTAFLDEHAGDVTVETLDDVTLYVLD</sequence>
<feature type="transmembrane region" description="Helical" evidence="8">
    <location>
        <begin position="18"/>
        <end position="36"/>
    </location>
</feature>
<evidence type="ECO:0000256" key="3">
    <source>
        <dbReference type="ARBA" id="ARBA00022676"/>
    </source>
</evidence>
<comment type="subcellular location">
    <subcellularLocation>
        <location evidence="1">Cell membrane</location>
        <topology evidence="1">Multi-pass membrane protein</topology>
    </subcellularLocation>
</comment>
<dbReference type="Pfam" id="PF13231">
    <property type="entry name" value="PMT_2"/>
    <property type="match status" value="1"/>
</dbReference>
<feature type="domain" description="Glycosyltransferase RgtA/B/C/D-like" evidence="9">
    <location>
        <begin position="69"/>
        <end position="228"/>
    </location>
</feature>
<evidence type="ECO:0000256" key="4">
    <source>
        <dbReference type="ARBA" id="ARBA00022679"/>
    </source>
</evidence>
<keyword evidence="7 8" id="KW-0472">Membrane</keyword>
<dbReference type="PANTHER" id="PTHR33908:SF3">
    <property type="entry name" value="UNDECAPRENYL PHOSPHATE-ALPHA-4-AMINO-4-DEOXY-L-ARABINOSE ARABINOSYL TRANSFERASE"/>
    <property type="match status" value="1"/>
</dbReference>
<gene>
    <name evidence="10" type="ORF">N1027_00455</name>
</gene>
<feature type="transmembrane region" description="Helical" evidence="8">
    <location>
        <begin position="272"/>
        <end position="299"/>
    </location>
</feature>
<feature type="transmembrane region" description="Helical" evidence="8">
    <location>
        <begin position="306"/>
        <end position="324"/>
    </location>
</feature>
<dbReference type="EMBL" id="JANLCM010000001">
    <property type="protein sequence ID" value="MCS5716602.1"/>
    <property type="molecule type" value="Genomic_DNA"/>
</dbReference>
<dbReference type="InterPro" id="IPR038731">
    <property type="entry name" value="RgtA/B/C-like"/>
</dbReference>
<organism evidence="10 11">
    <name type="scientific">Herbiconiux aconitum</name>
    <dbReference type="NCBI Taxonomy" id="2970913"/>
    <lineage>
        <taxon>Bacteria</taxon>
        <taxon>Bacillati</taxon>
        <taxon>Actinomycetota</taxon>
        <taxon>Actinomycetes</taxon>
        <taxon>Micrococcales</taxon>
        <taxon>Microbacteriaceae</taxon>
        <taxon>Herbiconiux</taxon>
    </lineage>
</organism>